<gene>
    <name evidence="2" type="ORF">Scinn_49050</name>
</gene>
<feature type="compositionally biased region" description="Low complexity" evidence="1">
    <location>
        <begin position="115"/>
        <end position="132"/>
    </location>
</feature>
<reference evidence="3" key="1">
    <citation type="submission" date="2020-09" db="EMBL/GenBank/DDBJ databases">
        <title>Whole genome shotgun sequence of Streptomyces cinnamonensis NBRC 15873.</title>
        <authorList>
            <person name="Komaki H."/>
            <person name="Tamura T."/>
        </authorList>
    </citation>
    <scope>NUCLEOTIDE SEQUENCE [LARGE SCALE GENOMIC DNA]</scope>
    <source>
        <strain evidence="3">NBRC 15873</strain>
    </source>
</reference>
<organism evidence="2 3">
    <name type="scientific">Streptomyces virginiae</name>
    <name type="common">Streptomyces cinnamonensis</name>
    <dbReference type="NCBI Taxonomy" id="1961"/>
    <lineage>
        <taxon>Bacteria</taxon>
        <taxon>Bacillati</taxon>
        <taxon>Actinomycetota</taxon>
        <taxon>Actinomycetes</taxon>
        <taxon>Kitasatosporales</taxon>
        <taxon>Streptomycetaceae</taxon>
        <taxon>Streptomyces</taxon>
    </lineage>
</organism>
<feature type="region of interest" description="Disordered" evidence="1">
    <location>
        <begin position="18"/>
        <end position="136"/>
    </location>
</feature>
<keyword evidence="3" id="KW-1185">Reference proteome</keyword>
<evidence type="ECO:0000313" key="2">
    <source>
        <dbReference type="EMBL" id="GHI15442.1"/>
    </source>
</evidence>
<evidence type="ECO:0000256" key="1">
    <source>
        <dbReference type="SAM" id="MobiDB-lite"/>
    </source>
</evidence>
<protein>
    <recommendedName>
        <fullName evidence="4">Lipoprotein</fullName>
    </recommendedName>
</protein>
<proteinExistence type="predicted"/>
<comment type="caution">
    <text evidence="2">The sequence shown here is derived from an EMBL/GenBank/DDBJ whole genome shotgun (WGS) entry which is preliminary data.</text>
</comment>
<name>A0ABQ3NRN5_STRVG</name>
<sequence length="236" mass="23722">MKPVLAAALGCLVLSGCGAQKDTPERASAGSTVGETPQAPSSPGGDQEVRFLALMTRTAQGCTPDAPNGTGGGGVPRPEDLPGAEAVPTPRYGPGQTPPGVPNADGDIPVPLDDAAPPSKPATGSAPPATAPEVPLAGTEKCVGGEHAKRVGEAFKGAKPAGYEAMRKQLTELDYPASRIHRMPDRAGAPRVRVDLRVMGGHVALEVTADGGGVVAEAFGAPETEDVKVTDVTRGA</sequence>
<feature type="compositionally biased region" description="Polar residues" evidence="1">
    <location>
        <begin position="29"/>
        <end position="41"/>
    </location>
</feature>
<accession>A0ABQ3NRN5</accession>
<dbReference type="EMBL" id="BNDV01000010">
    <property type="protein sequence ID" value="GHI15442.1"/>
    <property type="molecule type" value="Genomic_DNA"/>
</dbReference>
<dbReference type="Proteomes" id="UP000660554">
    <property type="component" value="Unassembled WGS sequence"/>
</dbReference>
<evidence type="ECO:0008006" key="4">
    <source>
        <dbReference type="Google" id="ProtNLM"/>
    </source>
</evidence>
<evidence type="ECO:0000313" key="3">
    <source>
        <dbReference type="Proteomes" id="UP000660554"/>
    </source>
</evidence>
<dbReference type="PROSITE" id="PS51257">
    <property type="entry name" value="PROKAR_LIPOPROTEIN"/>
    <property type="match status" value="1"/>
</dbReference>